<dbReference type="Proteomes" id="UP000245626">
    <property type="component" value="Unassembled WGS sequence"/>
</dbReference>
<organism evidence="1 2">
    <name type="scientific">Violaceomyces palustris</name>
    <dbReference type="NCBI Taxonomy" id="1673888"/>
    <lineage>
        <taxon>Eukaryota</taxon>
        <taxon>Fungi</taxon>
        <taxon>Dikarya</taxon>
        <taxon>Basidiomycota</taxon>
        <taxon>Ustilaginomycotina</taxon>
        <taxon>Ustilaginomycetes</taxon>
        <taxon>Violaceomycetales</taxon>
        <taxon>Violaceomycetaceae</taxon>
        <taxon>Violaceomyces</taxon>
    </lineage>
</organism>
<gene>
    <name evidence="1" type="ORF">IE53DRAFT_389426</name>
</gene>
<accession>A0ACD0NRC2</accession>
<proteinExistence type="predicted"/>
<sequence length="632" mass="67330">MRHYASPVNPASTPPTPASSKQQQQWSPKAPIATAQTLTLFSESPQGLIIALRSTLQGMVSLAERLGPLPNDSPPSSPPSSPSESKTVSKTPSDHVLLYSLSKDLPREFLSEAVNLLREVGGGSSSSPTAKISKVGLLSSALPTSLIPDTVLDPGSPPLSRDTLYSASLSLLPGVNAVPFRSDIPGSAEVAVGRWPERKEAWKRKKSVAGQESSPFREKTEFVFGENGKDWKDVWGKENVEGIIPEGLRDVDPSSVLSVMLYSDPSPQGLLEGLTHHFPSATILGLKAPPTPFETGRDRTMFLSLPTSDGGLTDQIHSDGAVGVALVAVNPGSAVQGNAARSREVSKPKIKIDFEGLKPFGPRREITSARGNIISSLDNENAAQQFLRDIQTRGKDDNCDSREGPGWMKEMTEANARELASKVRKEEDFYMAVYASESGGREGEQEELGGGEPLLLAQILSGHPSRGTLSLDTQVELGPRPGGREGENLARNLDASPTKVGGNGLFAQFLEKRSDTAAPSSNRPSALEIPGPDPKVWSSPRFLFLTLPPSTSEQAAAAATAPKVQAEAESGKSKAAMTKHQVFALPNLFIAASEKGWIAGKGVVADGLHPRSENFQVVECNVPLSRALLSLR</sequence>
<keyword evidence="2" id="KW-1185">Reference proteome</keyword>
<evidence type="ECO:0000313" key="1">
    <source>
        <dbReference type="EMBL" id="PWN48377.1"/>
    </source>
</evidence>
<name>A0ACD0NRC2_9BASI</name>
<protein>
    <submittedName>
        <fullName evidence="1">Uncharacterized protein</fullName>
    </submittedName>
</protein>
<reference evidence="1 2" key="1">
    <citation type="journal article" date="2018" name="Mol. Biol. Evol.">
        <title>Broad Genomic Sampling Reveals a Smut Pathogenic Ancestry of the Fungal Clade Ustilaginomycotina.</title>
        <authorList>
            <person name="Kijpornyongpan T."/>
            <person name="Mondo S.J."/>
            <person name="Barry K."/>
            <person name="Sandor L."/>
            <person name="Lee J."/>
            <person name="Lipzen A."/>
            <person name="Pangilinan J."/>
            <person name="LaButti K."/>
            <person name="Hainaut M."/>
            <person name="Henrissat B."/>
            <person name="Grigoriev I.V."/>
            <person name="Spatafora J.W."/>
            <person name="Aime M.C."/>
        </authorList>
    </citation>
    <scope>NUCLEOTIDE SEQUENCE [LARGE SCALE GENOMIC DNA]</scope>
    <source>
        <strain evidence="1 2">SA 807</strain>
    </source>
</reference>
<dbReference type="EMBL" id="KZ820214">
    <property type="protein sequence ID" value="PWN48377.1"/>
    <property type="molecule type" value="Genomic_DNA"/>
</dbReference>
<evidence type="ECO:0000313" key="2">
    <source>
        <dbReference type="Proteomes" id="UP000245626"/>
    </source>
</evidence>